<organism evidence="1 2">
    <name type="scientific">Algivirga pacifica</name>
    <dbReference type="NCBI Taxonomy" id="1162670"/>
    <lineage>
        <taxon>Bacteria</taxon>
        <taxon>Pseudomonadati</taxon>
        <taxon>Bacteroidota</taxon>
        <taxon>Cytophagia</taxon>
        <taxon>Cytophagales</taxon>
        <taxon>Flammeovirgaceae</taxon>
        <taxon>Algivirga</taxon>
    </lineage>
</organism>
<keyword evidence="2" id="KW-1185">Reference proteome</keyword>
<gene>
    <name evidence="1" type="ORF">GCM10023331_30200</name>
</gene>
<proteinExistence type="predicted"/>
<dbReference type="Proteomes" id="UP001500298">
    <property type="component" value="Unassembled WGS sequence"/>
</dbReference>
<dbReference type="RefSeq" id="WP_345373258.1">
    <property type="nucleotide sequence ID" value="NZ_BAABJX010000046.1"/>
</dbReference>
<comment type="caution">
    <text evidence="1">The sequence shown here is derived from an EMBL/GenBank/DDBJ whole genome shotgun (WGS) entry which is preliminary data.</text>
</comment>
<reference evidence="2" key="1">
    <citation type="journal article" date="2019" name="Int. J. Syst. Evol. Microbiol.">
        <title>The Global Catalogue of Microorganisms (GCM) 10K type strain sequencing project: providing services to taxonomists for standard genome sequencing and annotation.</title>
        <authorList>
            <consortium name="The Broad Institute Genomics Platform"/>
            <consortium name="The Broad Institute Genome Sequencing Center for Infectious Disease"/>
            <person name="Wu L."/>
            <person name="Ma J."/>
        </authorList>
    </citation>
    <scope>NUCLEOTIDE SEQUENCE [LARGE SCALE GENOMIC DNA]</scope>
    <source>
        <strain evidence="2">JCM 18326</strain>
    </source>
</reference>
<evidence type="ECO:0000313" key="1">
    <source>
        <dbReference type="EMBL" id="GAA4843133.1"/>
    </source>
</evidence>
<evidence type="ECO:0000313" key="2">
    <source>
        <dbReference type="Proteomes" id="UP001500298"/>
    </source>
</evidence>
<protein>
    <submittedName>
        <fullName evidence="1">Uncharacterized protein</fullName>
    </submittedName>
</protein>
<accession>A0ABP9DIE0</accession>
<name>A0ABP9DIE0_9BACT</name>
<sequence length="136" mass="15826">MILLDEKNATVQFHEQEAYIEISLTGLQQLPDYQFAYEHALTYAKIHQVKKFLLDEIGAEVPKKCRVWLFTAFLPKMVGKMGLELEVVIVRKNKAQLSIGNHLIKKAFQKLKQVLHIEETEHKEDGKQLLLKEKKI</sequence>
<dbReference type="EMBL" id="BAABJX010000046">
    <property type="protein sequence ID" value="GAA4843133.1"/>
    <property type="molecule type" value="Genomic_DNA"/>
</dbReference>